<keyword evidence="2" id="KW-0472">Membrane</keyword>
<gene>
    <name evidence="3" type="ORF">J4Q44_G00264310</name>
</gene>
<evidence type="ECO:0000313" key="4">
    <source>
        <dbReference type="Proteomes" id="UP001356427"/>
    </source>
</evidence>
<protein>
    <submittedName>
        <fullName evidence="3">Uncharacterized protein</fullName>
    </submittedName>
</protein>
<sequence>MCRVGDVESWVGTELRGAAGLLAVVIMALGSGPSSKSLAIRLWLLWLARVTRAPVPLPMGSMASLLLLCPEPGSCDLPGPSDPPPPGRACCLPCPPAPPPGRACCLPCSPAPPPGRACCLPCSPAPPPGRACCLPCSPAPPPGRACCLPCPPDPPPPGKACCLSLAHTLASCLAFLSGVGMNLLLRTRRMTSRWTENPSARRSTVHSSGSSCFRYL</sequence>
<dbReference type="EMBL" id="JAGTTL010000024">
    <property type="protein sequence ID" value="KAK6303977.1"/>
    <property type="molecule type" value="Genomic_DNA"/>
</dbReference>
<name>A0AAN8L2Z4_9TELE</name>
<feature type="region of interest" description="Disordered" evidence="1">
    <location>
        <begin position="193"/>
        <end position="216"/>
    </location>
</feature>
<proteinExistence type="predicted"/>
<reference evidence="3 4" key="1">
    <citation type="submission" date="2021-04" db="EMBL/GenBank/DDBJ databases">
        <authorList>
            <person name="De Guttry C."/>
            <person name="Zahm M."/>
            <person name="Klopp C."/>
            <person name="Cabau C."/>
            <person name="Louis A."/>
            <person name="Berthelot C."/>
            <person name="Parey E."/>
            <person name="Roest Crollius H."/>
            <person name="Montfort J."/>
            <person name="Robinson-Rechavi M."/>
            <person name="Bucao C."/>
            <person name="Bouchez O."/>
            <person name="Gislard M."/>
            <person name="Lluch J."/>
            <person name="Milhes M."/>
            <person name="Lampietro C."/>
            <person name="Lopez Roques C."/>
            <person name="Donnadieu C."/>
            <person name="Braasch I."/>
            <person name="Desvignes T."/>
            <person name="Postlethwait J."/>
            <person name="Bobe J."/>
            <person name="Wedekind C."/>
            <person name="Guiguen Y."/>
        </authorList>
    </citation>
    <scope>NUCLEOTIDE SEQUENCE [LARGE SCALE GENOMIC DNA]</scope>
    <source>
        <strain evidence="3">Cs_M1</strain>
        <tissue evidence="3">Blood</tissue>
    </source>
</reference>
<feature type="transmembrane region" description="Helical" evidence="2">
    <location>
        <begin position="165"/>
        <end position="185"/>
    </location>
</feature>
<dbReference type="AlphaFoldDB" id="A0AAN8L2Z4"/>
<evidence type="ECO:0000256" key="1">
    <source>
        <dbReference type="SAM" id="MobiDB-lite"/>
    </source>
</evidence>
<keyword evidence="2" id="KW-1133">Transmembrane helix</keyword>
<feature type="non-terminal residue" evidence="3">
    <location>
        <position position="216"/>
    </location>
</feature>
<accession>A0AAN8L2Z4</accession>
<dbReference type="Proteomes" id="UP001356427">
    <property type="component" value="Unassembled WGS sequence"/>
</dbReference>
<organism evidence="3 4">
    <name type="scientific">Coregonus suidteri</name>
    <dbReference type="NCBI Taxonomy" id="861788"/>
    <lineage>
        <taxon>Eukaryota</taxon>
        <taxon>Metazoa</taxon>
        <taxon>Chordata</taxon>
        <taxon>Craniata</taxon>
        <taxon>Vertebrata</taxon>
        <taxon>Euteleostomi</taxon>
        <taxon>Actinopterygii</taxon>
        <taxon>Neopterygii</taxon>
        <taxon>Teleostei</taxon>
        <taxon>Protacanthopterygii</taxon>
        <taxon>Salmoniformes</taxon>
        <taxon>Salmonidae</taxon>
        <taxon>Coregoninae</taxon>
        <taxon>Coregonus</taxon>
    </lineage>
</organism>
<keyword evidence="4" id="KW-1185">Reference proteome</keyword>
<evidence type="ECO:0000256" key="2">
    <source>
        <dbReference type="SAM" id="Phobius"/>
    </source>
</evidence>
<evidence type="ECO:0000313" key="3">
    <source>
        <dbReference type="EMBL" id="KAK6303977.1"/>
    </source>
</evidence>
<keyword evidence="2" id="KW-0812">Transmembrane</keyword>
<comment type="caution">
    <text evidence="3">The sequence shown here is derived from an EMBL/GenBank/DDBJ whole genome shotgun (WGS) entry which is preliminary data.</text>
</comment>